<proteinExistence type="predicted"/>
<dbReference type="AlphaFoldDB" id="A0A6I4MGY0"/>
<comment type="caution">
    <text evidence="2">The sequence shown here is derived from an EMBL/GenBank/DDBJ whole genome shotgun (WGS) entry which is preliminary data.</text>
</comment>
<evidence type="ECO:0000313" key="2">
    <source>
        <dbReference type="EMBL" id="MWA04983.1"/>
    </source>
</evidence>
<dbReference type="Pfam" id="PF12770">
    <property type="entry name" value="CHAT"/>
    <property type="match status" value="1"/>
</dbReference>
<feature type="domain" description="CHAT" evidence="1">
    <location>
        <begin position="528"/>
        <end position="781"/>
    </location>
</feature>
<protein>
    <submittedName>
        <fullName evidence="2">CHAT domain-containing protein</fullName>
    </submittedName>
</protein>
<dbReference type="RefSeq" id="WP_151597485.1">
    <property type="nucleotide sequence ID" value="NZ_WBMS02000032.1"/>
</dbReference>
<gene>
    <name evidence="2" type="ORF">F8568_032380</name>
</gene>
<reference evidence="2" key="1">
    <citation type="submission" date="2019-12" db="EMBL/GenBank/DDBJ databases">
        <title>Actinomadura physcomitrii sp. nov., a novel actinomycete isolated from moss [Physcomitrium sphaericum (Ludw) Fuernr].</title>
        <authorList>
            <person name="Zhuang X."/>
        </authorList>
    </citation>
    <scope>NUCLEOTIDE SEQUENCE [LARGE SCALE GENOMIC DNA]</scope>
    <source>
        <strain evidence="2">LD22</strain>
    </source>
</reference>
<accession>A0A6I4MGY0</accession>
<evidence type="ECO:0000259" key="1">
    <source>
        <dbReference type="Pfam" id="PF12770"/>
    </source>
</evidence>
<sequence length="783" mass="86199">MERIPGWADDPVLRRQVESLNEADRAQLIEDIAESELVREALVEVHGVLGEPERILEIARRRPELLSAEADRQLWFAIESLDRDRSDTERLFAELLENLRDFLLSLRRDGPDEWEDLVSTREEGSADPLARAALLVRTGRPEEGITAIEDVRRTAREAGDWAVVGEAELMYCMAYQVLSGEGPERMRVLRERSQEAEAAFRRANDASGIVRALERQVGVMLEDRDADAVQYVLGKLERMDADAARWWSRYAVALLSAPDDLDTAAEALAWCVENTALLDAAERKHWEDECQRKLDVLTGAPAPARPPRSLRDRLAAALDAAEPGRRLVQVLDEAEALRTGISSAVKQRELSAYLESFYLLAAHAAGEAGTPESAMDIRERNTSRALLSQPLMTILWDHAGGRPSRETAEINTALVLAKADGDERTLRYWLARRREADGAAEERVKAARKAPVGRRFTPASCARLLQVLAPDDAVVQYSPDGAVSVLTADGVRAVPPYDPDALADACAAYLGAVRDSDTRKRRSAEIEIERACVAPLRRHLGAKERVFLIPSGPLWGVPLGAIGALEGPRCSVVPSMSVLERLLQRRLPARRLPLFFGMADPDGSLPHAAAEVAEAASCFPDAFTLTGDALDFEAILNLMDVDVAHIGCHGEFFADYPELSYLHIAGAGRRAAWLFCHDLTRVALSARLLVVAACHAGNGVALPGNEYVGFPGSLLVQGAQTVLAPLWAIDDRSTGAFMRHYHRHYARDRSAYAALRHAQERLRADQPTADPVHWAGFQLFGLP</sequence>
<dbReference type="InterPro" id="IPR024983">
    <property type="entry name" value="CHAT_dom"/>
</dbReference>
<evidence type="ECO:0000313" key="3">
    <source>
        <dbReference type="Proteomes" id="UP000462055"/>
    </source>
</evidence>
<keyword evidence="3" id="KW-1185">Reference proteome</keyword>
<dbReference type="EMBL" id="WBMS02000032">
    <property type="protein sequence ID" value="MWA04983.1"/>
    <property type="molecule type" value="Genomic_DNA"/>
</dbReference>
<organism evidence="2 3">
    <name type="scientific">Actinomadura physcomitrii</name>
    <dbReference type="NCBI Taxonomy" id="2650748"/>
    <lineage>
        <taxon>Bacteria</taxon>
        <taxon>Bacillati</taxon>
        <taxon>Actinomycetota</taxon>
        <taxon>Actinomycetes</taxon>
        <taxon>Streptosporangiales</taxon>
        <taxon>Thermomonosporaceae</taxon>
        <taxon>Actinomadura</taxon>
    </lineage>
</organism>
<name>A0A6I4MGY0_9ACTN</name>
<dbReference type="Proteomes" id="UP000462055">
    <property type="component" value="Unassembled WGS sequence"/>
</dbReference>